<evidence type="ECO:0000313" key="2">
    <source>
        <dbReference type="Proteomes" id="UP000053989"/>
    </source>
</evidence>
<keyword evidence="2" id="KW-1185">Reference proteome</keyword>
<proteinExistence type="predicted"/>
<reference evidence="2" key="2">
    <citation type="submission" date="2015-01" db="EMBL/GenBank/DDBJ databases">
        <title>Evolutionary Origins and Diversification of the Mycorrhizal Mutualists.</title>
        <authorList>
            <consortium name="DOE Joint Genome Institute"/>
            <consortium name="Mycorrhizal Genomics Consortium"/>
            <person name="Kohler A."/>
            <person name="Kuo A."/>
            <person name="Nagy L.G."/>
            <person name="Floudas D."/>
            <person name="Copeland A."/>
            <person name="Barry K.W."/>
            <person name="Cichocki N."/>
            <person name="Veneault-Fourrey C."/>
            <person name="LaButti K."/>
            <person name="Lindquist E.A."/>
            <person name="Lipzen A."/>
            <person name="Lundell T."/>
            <person name="Morin E."/>
            <person name="Murat C."/>
            <person name="Riley R."/>
            <person name="Ohm R."/>
            <person name="Sun H."/>
            <person name="Tunlid A."/>
            <person name="Henrissat B."/>
            <person name="Grigoriev I.V."/>
            <person name="Hibbett D.S."/>
            <person name="Martin F."/>
        </authorList>
    </citation>
    <scope>NUCLEOTIDE SEQUENCE [LARGE SCALE GENOMIC DNA]</scope>
    <source>
        <strain evidence="2">Foug A</strain>
    </source>
</reference>
<dbReference type="EMBL" id="KN822009">
    <property type="protein sequence ID" value="KIM68379.1"/>
    <property type="molecule type" value="Genomic_DNA"/>
</dbReference>
<dbReference type="InParanoid" id="A0A0C3EJF4"/>
<protein>
    <submittedName>
        <fullName evidence="1">Uncharacterized protein</fullName>
    </submittedName>
</protein>
<dbReference type="Proteomes" id="UP000053989">
    <property type="component" value="Unassembled WGS sequence"/>
</dbReference>
<dbReference type="AlphaFoldDB" id="A0A0C3EJF4"/>
<sequence>MENQAGIYSHFMQWALDALSLVMTVPRQGSGKDSDHWRSANIDPQLARTTLPRGILGFPRSRCHGERRNIGHLHNRPATT</sequence>
<organism evidence="1 2">
    <name type="scientific">Scleroderma citrinum Foug A</name>
    <dbReference type="NCBI Taxonomy" id="1036808"/>
    <lineage>
        <taxon>Eukaryota</taxon>
        <taxon>Fungi</taxon>
        <taxon>Dikarya</taxon>
        <taxon>Basidiomycota</taxon>
        <taxon>Agaricomycotina</taxon>
        <taxon>Agaricomycetes</taxon>
        <taxon>Agaricomycetidae</taxon>
        <taxon>Boletales</taxon>
        <taxon>Sclerodermatineae</taxon>
        <taxon>Sclerodermataceae</taxon>
        <taxon>Scleroderma</taxon>
    </lineage>
</organism>
<gene>
    <name evidence="1" type="ORF">SCLCIDRAFT_1209200</name>
</gene>
<evidence type="ECO:0000313" key="1">
    <source>
        <dbReference type="EMBL" id="KIM68379.1"/>
    </source>
</evidence>
<dbReference type="HOGENOM" id="CLU_2591205_0_0_1"/>
<name>A0A0C3EJF4_9AGAM</name>
<reference evidence="1 2" key="1">
    <citation type="submission" date="2014-04" db="EMBL/GenBank/DDBJ databases">
        <authorList>
            <consortium name="DOE Joint Genome Institute"/>
            <person name="Kuo A."/>
            <person name="Kohler A."/>
            <person name="Nagy L.G."/>
            <person name="Floudas D."/>
            <person name="Copeland A."/>
            <person name="Barry K.W."/>
            <person name="Cichocki N."/>
            <person name="Veneault-Fourrey C."/>
            <person name="LaButti K."/>
            <person name="Lindquist E.A."/>
            <person name="Lipzen A."/>
            <person name="Lundell T."/>
            <person name="Morin E."/>
            <person name="Murat C."/>
            <person name="Sun H."/>
            <person name="Tunlid A."/>
            <person name="Henrissat B."/>
            <person name="Grigoriev I.V."/>
            <person name="Hibbett D.S."/>
            <person name="Martin F."/>
            <person name="Nordberg H.P."/>
            <person name="Cantor M.N."/>
            <person name="Hua S.X."/>
        </authorList>
    </citation>
    <scope>NUCLEOTIDE SEQUENCE [LARGE SCALE GENOMIC DNA]</scope>
    <source>
        <strain evidence="1 2">Foug A</strain>
    </source>
</reference>
<accession>A0A0C3EJF4</accession>